<evidence type="ECO:0000313" key="2">
    <source>
        <dbReference type="Proteomes" id="UP001281410"/>
    </source>
</evidence>
<dbReference type="AlphaFoldDB" id="A0AAE0ECZ1"/>
<sequence length="119" mass="13752">MVVQFDGGVRIQVWLSKSIDRLGPIKNKNTIDRLGPIKNKNTSVSEGPVRNDKDKNIHSWGDSSSYSSVHHLVSVRDIRNFFSYDTFFIRDSNRDSYFIYFDIENQILELTCNIYIGGM</sequence>
<dbReference type="EMBL" id="JANJYJ010000003">
    <property type="protein sequence ID" value="KAK3223554.1"/>
    <property type="molecule type" value="Genomic_DNA"/>
</dbReference>
<accession>A0AAE0ECZ1</accession>
<gene>
    <name evidence="1" type="ORF">Dsin_010579</name>
</gene>
<evidence type="ECO:0000313" key="1">
    <source>
        <dbReference type="EMBL" id="KAK3223554.1"/>
    </source>
</evidence>
<evidence type="ECO:0008006" key="3">
    <source>
        <dbReference type="Google" id="ProtNLM"/>
    </source>
</evidence>
<protein>
    <recommendedName>
        <fullName evidence="3">Acetyl-CoA carboxylase beta subunit</fullName>
    </recommendedName>
</protein>
<keyword evidence="2" id="KW-1185">Reference proteome</keyword>
<comment type="caution">
    <text evidence="1">The sequence shown here is derived from an EMBL/GenBank/DDBJ whole genome shotgun (WGS) entry which is preliminary data.</text>
</comment>
<proteinExistence type="predicted"/>
<name>A0AAE0ECZ1_9ROSI</name>
<reference evidence="1" key="1">
    <citation type="journal article" date="2023" name="Plant J.">
        <title>Genome sequences and population genomics provide insights into the demographic history, inbreeding, and mutation load of two 'living fossil' tree species of Dipteronia.</title>
        <authorList>
            <person name="Feng Y."/>
            <person name="Comes H.P."/>
            <person name="Chen J."/>
            <person name="Zhu S."/>
            <person name="Lu R."/>
            <person name="Zhang X."/>
            <person name="Li P."/>
            <person name="Qiu J."/>
            <person name="Olsen K.M."/>
            <person name="Qiu Y."/>
        </authorList>
    </citation>
    <scope>NUCLEOTIDE SEQUENCE</scope>
    <source>
        <strain evidence="1">NBL</strain>
    </source>
</reference>
<dbReference type="Proteomes" id="UP001281410">
    <property type="component" value="Unassembled WGS sequence"/>
</dbReference>
<organism evidence="1 2">
    <name type="scientific">Dipteronia sinensis</name>
    <dbReference type="NCBI Taxonomy" id="43782"/>
    <lineage>
        <taxon>Eukaryota</taxon>
        <taxon>Viridiplantae</taxon>
        <taxon>Streptophyta</taxon>
        <taxon>Embryophyta</taxon>
        <taxon>Tracheophyta</taxon>
        <taxon>Spermatophyta</taxon>
        <taxon>Magnoliopsida</taxon>
        <taxon>eudicotyledons</taxon>
        <taxon>Gunneridae</taxon>
        <taxon>Pentapetalae</taxon>
        <taxon>rosids</taxon>
        <taxon>malvids</taxon>
        <taxon>Sapindales</taxon>
        <taxon>Sapindaceae</taxon>
        <taxon>Hippocastanoideae</taxon>
        <taxon>Acereae</taxon>
        <taxon>Dipteronia</taxon>
    </lineage>
</organism>